<dbReference type="SUPFAM" id="SSF55874">
    <property type="entry name" value="ATPase domain of HSP90 chaperone/DNA topoisomerase II/histidine kinase"/>
    <property type="match status" value="1"/>
</dbReference>
<dbReference type="GO" id="GO:0000155">
    <property type="term" value="F:phosphorelay sensor kinase activity"/>
    <property type="evidence" value="ECO:0007669"/>
    <property type="project" value="InterPro"/>
</dbReference>
<comment type="catalytic activity">
    <reaction evidence="1">
        <text>ATP + protein L-histidine = ADP + protein N-phospho-L-histidine.</text>
        <dbReference type="EC" id="2.7.13.3"/>
    </reaction>
</comment>
<keyword evidence="8" id="KW-0175">Coiled coil</keyword>
<evidence type="ECO:0000313" key="10">
    <source>
        <dbReference type="EMBL" id="HJB27181.1"/>
    </source>
</evidence>
<sequence length="284" mass="32483">MWTRKNYNRLNEMLDAGIKGEFEESRFDETELSRLEVKWKRFLETSSLSRMNLEKEKENLKSLISDISHQTKTPVANIRLYGELLEESLLKEGTPEQLALIRQVRTQGEKLEFLIQSLTKISRLESDIITLMPSPHPVSALVEAAVTQAMPLAQKRGIRIQQECREEFDLLYDPKWTEEALYNILDNGIKYSPAGSVIRVAARRYELYGSVSVQDEGIGVSEEEIPLLFGRFYRSPKVQQEEGVGIGLYLAREILRKQKGYIKAAPNKGKGSTFSVFLPIDPEK</sequence>
<dbReference type="PANTHER" id="PTHR45453:SF1">
    <property type="entry name" value="PHOSPHATE REGULON SENSOR PROTEIN PHOR"/>
    <property type="match status" value="1"/>
</dbReference>
<dbReference type="Pfam" id="PF02518">
    <property type="entry name" value="HATPase_c"/>
    <property type="match status" value="1"/>
</dbReference>
<evidence type="ECO:0000256" key="8">
    <source>
        <dbReference type="SAM" id="Coils"/>
    </source>
</evidence>
<evidence type="ECO:0000256" key="5">
    <source>
        <dbReference type="ARBA" id="ARBA00022679"/>
    </source>
</evidence>
<evidence type="ECO:0000259" key="9">
    <source>
        <dbReference type="PROSITE" id="PS50109"/>
    </source>
</evidence>
<feature type="domain" description="Histidine kinase" evidence="9">
    <location>
        <begin position="66"/>
        <end position="282"/>
    </location>
</feature>
<dbReference type="SMART" id="SM00387">
    <property type="entry name" value="HATPase_c"/>
    <property type="match status" value="1"/>
</dbReference>
<dbReference type="CDD" id="cd00082">
    <property type="entry name" value="HisKA"/>
    <property type="match status" value="1"/>
</dbReference>
<evidence type="ECO:0000256" key="7">
    <source>
        <dbReference type="ARBA" id="ARBA00023012"/>
    </source>
</evidence>
<evidence type="ECO:0000256" key="6">
    <source>
        <dbReference type="ARBA" id="ARBA00022777"/>
    </source>
</evidence>
<dbReference type="Gene3D" id="1.10.287.130">
    <property type="match status" value="1"/>
</dbReference>
<dbReference type="Pfam" id="PF00512">
    <property type="entry name" value="HisKA"/>
    <property type="match status" value="1"/>
</dbReference>
<accession>A0A9D2RV05</accession>
<dbReference type="Gene3D" id="3.30.565.10">
    <property type="entry name" value="Histidine kinase-like ATPase, C-terminal domain"/>
    <property type="match status" value="1"/>
</dbReference>
<gene>
    <name evidence="10" type="ORF">IAA06_00070</name>
</gene>
<evidence type="ECO:0000256" key="2">
    <source>
        <dbReference type="ARBA" id="ARBA00004370"/>
    </source>
</evidence>
<dbReference type="InterPro" id="IPR003594">
    <property type="entry name" value="HATPase_dom"/>
</dbReference>
<dbReference type="GO" id="GO:0004721">
    <property type="term" value="F:phosphoprotein phosphatase activity"/>
    <property type="evidence" value="ECO:0007669"/>
    <property type="project" value="TreeGrafter"/>
</dbReference>
<reference evidence="10" key="1">
    <citation type="journal article" date="2021" name="PeerJ">
        <title>Extensive microbial diversity within the chicken gut microbiome revealed by metagenomics and culture.</title>
        <authorList>
            <person name="Gilroy R."/>
            <person name="Ravi A."/>
            <person name="Getino M."/>
            <person name="Pursley I."/>
            <person name="Horton D.L."/>
            <person name="Alikhan N.F."/>
            <person name="Baker D."/>
            <person name="Gharbi K."/>
            <person name="Hall N."/>
            <person name="Watson M."/>
            <person name="Adriaenssens E.M."/>
            <person name="Foster-Nyarko E."/>
            <person name="Jarju S."/>
            <person name="Secka A."/>
            <person name="Antonio M."/>
            <person name="Oren A."/>
            <person name="Chaudhuri R.R."/>
            <person name="La Ragione R."/>
            <person name="Hildebrand F."/>
            <person name="Pallen M.J."/>
        </authorList>
    </citation>
    <scope>NUCLEOTIDE SEQUENCE</scope>
    <source>
        <strain evidence="10">ChiSjej1B19-5720</strain>
    </source>
</reference>
<evidence type="ECO:0000256" key="1">
    <source>
        <dbReference type="ARBA" id="ARBA00000085"/>
    </source>
</evidence>
<dbReference type="InterPro" id="IPR050351">
    <property type="entry name" value="BphY/WalK/GraS-like"/>
</dbReference>
<comment type="subcellular location">
    <subcellularLocation>
        <location evidence="2">Membrane</location>
    </subcellularLocation>
</comment>
<dbReference type="InterPro" id="IPR004358">
    <property type="entry name" value="Sig_transdc_His_kin-like_C"/>
</dbReference>
<keyword evidence="6 10" id="KW-0418">Kinase</keyword>
<dbReference type="EC" id="2.7.13.3" evidence="3"/>
<dbReference type="InterPro" id="IPR003661">
    <property type="entry name" value="HisK_dim/P_dom"/>
</dbReference>
<keyword evidence="4" id="KW-0597">Phosphoprotein</keyword>
<dbReference type="AlphaFoldDB" id="A0A9D2RV05"/>
<dbReference type="EMBL" id="DWYZ01000002">
    <property type="protein sequence ID" value="HJB27181.1"/>
    <property type="molecule type" value="Genomic_DNA"/>
</dbReference>
<evidence type="ECO:0000256" key="4">
    <source>
        <dbReference type="ARBA" id="ARBA00022553"/>
    </source>
</evidence>
<name>A0A9D2RV05_9FIRM</name>
<dbReference type="Proteomes" id="UP000823842">
    <property type="component" value="Unassembled WGS sequence"/>
</dbReference>
<dbReference type="SMART" id="SM00388">
    <property type="entry name" value="HisKA"/>
    <property type="match status" value="1"/>
</dbReference>
<evidence type="ECO:0000313" key="11">
    <source>
        <dbReference type="Proteomes" id="UP000823842"/>
    </source>
</evidence>
<keyword evidence="5" id="KW-0808">Transferase</keyword>
<organism evidence="10 11">
    <name type="scientific">Candidatus Blautia faecavium</name>
    <dbReference type="NCBI Taxonomy" id="2838487"/>
    <lineage>
        <taxon>Bacteria</taxon>
        <taxon>Bacillati</taxon>
        <taxon>Bacillota</taxon>
        <taxon>Clostridia</taxon>
        <taxon>Lachnospirales</taxon>
        <taxon>Lachnospiraceae</taxon>
        <taxon>Blautia</taxon>
    </lineage>
</organism>
<dbReference type="GO" id="GO:0016036">
    <property type="term" value="P:cellular response to phosphate starvation"/>
    <property type="evidence" value="ECO:0007669"/>
    <property type="project" value="TreeGrafter"/>
</dbReference>
<dbReference type="InterPro" id="IPR036890">
    <property type="entry name" value="HATPase_C_sf"/>
</dbReference>
<feature type="coiled-coil region" evidence="8">
    <location>
        <begin position="43"/>
        <end position="70"/>
    </location>
</feature>
<dbReference type="SUPFAM" id="SSF47384">
    <property type="entry name" value="Homodimeric domain of signal transducing histidine kinase"/>
    <property type="match status" value="1"/>
</dbReference>
<comment type="caution">
    <text evidence="10">The sequence shown here is derived from an EMBL/GenBank/DDBJ whole genome shotgun (WGS) entry which is preliminary data.</text>
</comment>
<dbReference type="PROSITE" id="PS50109">
    <property type="entry name" value="HIS_KIN"/>
    <property type="match status" value="1"/>
</dbReference>
<dbReference type="InterPro" id="IPR036097">
    <property type="entry name" value="HisK_dim/P_sf"/>
</dbReference>
<dbReference type="PANTHER" id="PTHR45453">
    <property type="entry name" value="PHOSPHATE REGULON SENSOR PROTEIN PHOR"/>
    <property type="match status" value="1"/>
</dbReference>
<dbReference type="GO" id="GO:0005886">
    <property type="term" value="C:plasma membrane"/>
    <property type="evidence" value="ECO:0007669"/>
    <property type="project" value="TreeGrafter"/>
</dbReference>
<protein>
    <recommendedName>
        <fullName evidence="3">histidine kinase</fullName>
        <ecNumber evidence="3">2.7.13.3</ecNumber>
    </recommendedName>
</protein>
<dbReference type="InterPro" id="IPR005467">
    <property type="entry name" value="His_kinase_dom"/>
</dbReference>
<dbReference type="PRINTS" id="PR00344">
    <property type="entry name" value="BCTRLSENSOR"/>
</dbReference>
<keyword evidence="7" id="KW-0902">Two-component regulatory system</keyword>
<evidence type="ECO:0000256" key="3">
    <source>
        <dbReference type="ARBA" id="ARBA00012438"/>
    </source>
</evidence>
<reference evidence="10" key="2">
    <citation type="submission" date="2021-04" db="EMBL/GenBank/DDBJ databases">
        <authorList>
            <person name="Gilroy R."/>
        </authorList>
    </citation>
    <scope>NUCLEOTIDE SEQUENCE</scope>
    <source>
        <strain evidence="10">ChiSjej1B19-5720</strain>
    </source>
</reference>
<proteinExistence type="predicted"/>